<name>A0AAD7U8S7_9STRA</name>
<feature type="domain" description="DUF4116" evidence="2">
    <location>
        <begin position="23"/>
        <end position="70"/>
    </location>
</feature>
<evidence type="ECO:0000313" key="4">
    <source>
        <dbReference type="Proteomes" id="UP001230188"/>
    </source>
</evidence>
<evidence type="ECO:0000313" key="3">
    <source>
        <dbReference type="EMBL" id="KAJ8600335.1"/>
    </source>
</evidence>
<dbReference type="Proteomes" id="UP001230188">
    <property type="component" value="Unassembled WGS sequence"/>
</dbReference>
<reference evidence="3" key="1">
    <citation type="submission" date="2023-01" db="EMBL/GenBank/DDBJ databases">
        <title>Metagenome sequencing of chrysophaentin producing Chrysophaeum taylorii.</title>
        <authorList>
            <person name="Davison J."/>
            <person name="Bewley C."/>
        </authorList>
    </citation>
    <scope>NUCLEOTIDE SEQUENCE</scope>
    <source>
        <strain evidence="3">NIES-1699</strain>
    </source>
</reference>
<comment type="caution">
    <text evidence="3">The sequence shown here is derived from an EMBL/GenBank/DDBJ whole genome shotgun (WGS) entry which is preliminary data.</text>
</comment>
<dbReference type="Pfam" id="PF13475">
    <property type="entry name" value="DUF4116"/>
    <property type="match status" value="2"/>
</dbReference>
<proteinExistence type="predicted"/>
<organism evidence="3 4">
    <name type="scientific">Chrysophaeum taylorii</name>
    <dbReference type="NCBI Taxonomy" id="2483200"/>
    <lineage>
        <taxon>Eukaryota</taxon>
        <taxon>Sar</taxon>
        <taxon>Stramenopiles</taxon>
        <taxon>Ochrophyta</taxon>
        <taxon>Pelagophyceae</taxon>
        <taxon>Pelagomonadales</taxon>
        <taxon>Pelagomonadaceae</taxon>
        <taxon>Chrysophaeum</taxon>
    </lineage>
</organism>
<sequence length="208" mass="23177">MADENLTASLAKLELVEDKEAKKEAALAAVRKNGRALEELGWEFRRDSDVVLAAVEQDAQVLPCVPPQLRKRKEIVLAAVRQKRWTCWVLAEVVPHLAGDKDVVIAGVEAYPRALDVAASRLKKDKEVVLAAVREDGRALQFAATELRRDKEIVLAAVRQHGRALRMTRTFLPPPPPLVRRKTKRAPSWKTTKTLFGDPSPTNSPPEQ</sequence>
<dbReference type="EMBL" id="JAQMWT010000524">
    <property type="protein sequence ID" value="KAJ8600335.1"/>
    <property type="molecule type" value="Genomic_DNA"/>
</dbReference>
<dbReference type="InterPro" id="IPR025197">
    <property type="entry name" value="DUF4116"/>
</dbReference>
<evidence type="ECO:0000256" key="1">
    <source>
        <dbReference type="SAM" id="MobiDB-lite"/>
    </source>
</evidence>
<gene>
    <name evidence="3" type="ORF">CTAYLR_000656</name>
</gene>
<feature type="domain" description="DUF4116" evidence="2">
    <location>
        <begin position="125"/>
        <end position="166"/>
    </location>
</feature>
<keyword evidence="4" id="KW-1185">Reference proteome</keyword>
<dbReference type="AlphaFoldDB" id="A0AAD7U8S7"/>
<accession>A0AAD7U8S7</accession>
<protein>
    <recommendedName>
        <fullName evidence="2">DUF4116 domain-containing protein</fullName>
    </recommendedName>
</protein>
<feature type="region of interest" description="Disordered" evidence="1">
    <location>
        <begin position="170"/>
        <end position="208"/>
    </location>
</feature>
<evidence type="ECO:0000259" key="2">
    <source>
        <dbReference type="Pfam" id="PF13475"/>
    </source>
</evidence>